<sequence length="233" mass="26352">MSVLEIKPVYRVNNREENLNFFRNVLGMKVILEEGTMVELGAFKSKKTHILLEESPGEEGNSASGKIKKHKITVLRANVHEIVELIERNKDAVKEFTDSEAGFETISPEGDVFWLLPSHPYEEIKTDAFVGLSDFEVSELTINVTDELLAYQSFAPLLAIVGGENTLINFNEEAPEKLENTWDLEALEVTMSKETNFSALKEGFSSFSPYMDSEERLLNVSLPDQGLELWFKK</sequence>
<evidence type="ECO:0000313" key="4">
    <source>
        <dbReference type="Proteomes" id="UP000562464"/>
    </source>
</evidence>
<comment type="caution">
    <text evidence="3">The sequence shown here is derived from an EMBL/GenBank/DDBJ whole genome shotgun (WGS) entry which is preliminary data.</text>
</comment>
<dbReference type="EMBL" id="JACHHV010000001">
    <property type="protein sequence ID" value="MBB5887272.1"/>
    <property type="molecule type" value="Genomic_DNA"/>
</dbReference>
<dbReference type="Pfam" id="PF14507">
    <property type="entry name" value="CppA_C"/>
    <property type="match status" value="1"/>
</dbReference>
<keyword evidence="3" id="KW-0223">Dioxygenase</keyword>
<dbReference type="GO" id="GO:0016829">
    <property type="term" value="F:lyase activity"/>
    <property type="evidence" value="ECO:0007669"/>
    <property type="project" value="UniProtKB-KW"/>
</dbReference>
<keyword evidence="4" id="KW-1185">Reference proteome</keyword>
<dbReference type="GO" id="GO:0051213">
    <property type="term" value="F:dioxygenase activity"/>
    <property type="evidence" value="ECO:0007669"/>
    <property type="project" value="UniProtKB-KW"/>
</dbReference>
<evidence type="ECO:0000259" key="1">
    <source>
        <dbReference type="Pfam" id="PF14506"/>
    </source>
</evidence>
<evidence type="ECO:0000313" key="3">
    <source>
        <dbReference type="EMBL" id="MBB5887272.1"/>
    </source>
</evidence>
<gene>
    <name evidence="3" type="ORF">HNQ37_000140</name>
</gene>
<keyword evidence="3" id="KW-0456">Lyase</keyword>
<dbReference type="InterPro" id="IPR032703">
    <property type="entry name" value="CppA_C"/>
</dbReference>
<dbReference type="Proteomes" id="UP000562464">
    <property type="component" value="Unassembled WGS sequence"/>
</dbReference>
<dbReference type="RefSeq" id="WP_183538292.1">
    <property type="nucleotide sequence ID" value="NZ_JACHHV010000001.1"/>
</dbReference>
<dbReference type="Pfam" id="PF14506">
    <property type="entry name" value="CppA_N"/>
    <property type="match status" value="1"/>
</dbReference>
<name>A0A841C6P6_9LACT</name>
<protein>
    <submittedName>
        <fullName evidence="3">Catechol 2,3-dioxygenase-like lactoylglutathione lyase family enzyme</fullName>
    </submittedName>
</protein>
<dbReference type="InterPro" id="IPR029068">
    <property type="entry name" value="Glyas_Bleomycin-R_OHBP_Dase"/>
</dbReference>
<dbReference type="AlphaFoldDB" id="A0A841C6P6"/>
<organism evidence="3 4">
    <name type="scientific">Lactovum miscens</name>
    <dbReference type="NCBI Taxonomy" id="190387"/>
    <lineage>
        <taxon>Bacteria</taxon>
        <taxon>Bacillati</taxon>
        <taxon>Bacillota</taxon>
        <taxon>Bacilli</taxon>
        <taxon>Lactobacillales</taxon>
        <taxon>Streptococcaceae</taxon>
        <taxon>Lactovum</taxon>
    </lineage>
</organism>
<proteinExistence type="predicted"/>
<dbReference type="Gene3D" id="3.10.180.40">
    <property type="entry name" value="C3-degrading proteinase like domains"/>
    <property type="match status" value="1"/>
</dbReference>
<reference evidence="3 4" key="1">
    <citation type="submission" date="2020-08" db="EMBL/GenBank/DDBJ databases">
        <title>Genomic Encyclopedia of Type Strains, Phase IV (KMG-IV): sequencing the most valuable type-strain genomes for metagenomic binning, comparative biology and taxonomic classification.</title>
        <authorList>
            <person name="Goeker M."/>
        </authorList>
    </citation>
    <scope>NUCLEOTIDE SEQUENCE [LARGE SCALE GENOMIC DNA]</scope>
    <source>
        <strain evidence="3 4">DSM 14925</strain>
    </source>
</reference>
<evidence type="ECO:0000259" key="2">
    <source>
        <dbReference type="Pfam" id="PF14507"/>
    </source>
</evidence>
<keyword evidence="3" id="KW-0560">Oxidoreductase</keyword>
<accession>A0A841C6P6</accession>
<dbReference type="InterPro" id="IPR032702">
    <property type="entry name" value="CppA_N"/>
</dbReference>
<dbReference type="SUPFAM" id="SSF54593">
    <property type="entry name" value="Glyoxalase/Bleomycin resistance protein/Dihydroxybiphenyl dioxygenase"/>
    <property type="match status" value="1"/>
</dbReference>
<feature type="domain" description="CppA N-terminal" evidence="1">
    <location>
        <begin position="7"/>
        <end position="115"/>
    </location>
</feature>
<feature type="domain" description="CppA C-terminal" evidence="2">
    <location>
        <begin position="132"/>
        <end position="231"/>
    </location>
</feature>
<dbReference type="Gene3D" id="3.10.180.10">
    <property type="entry name" value="2,3-Dihydroxybiphenyl 1,2-Dioxygenase, domain 1"/>
    <property type="match status" value="1"/>
</dbReference>